<proteinExistence type="predicted"/>
<sequence>MMFGRSKLCKTIIHHMSLAIKPFIIIFEVQNFRHDYAEGTSSTIRRPYTLNKTCSYPRQPALQSIKACYGLYYFKRYNHLERLPTPISSLGSSHIKKEKQNAWALKNLVVDWCSSAEDAGTVIE</sequence>
<dbReference type="Proteomes" id="UP001445076">
    <property type="component" value="Unassembled WGS sequence"/>
</dbReference>
<gene>
    <name evidence="1" type="ORF">OTU49_002891</name>
</gene>
<evidence type="ECO:0000313" key="2">
    <source>
        <dbReference type="Proteomes" id="UP001445076"/>
    </source>
</evidence>
<reference evidence="1 2" key="1">
    <citation type="journal article" date="2024" name="BMC Genomics">
        <title>Genome assembly of redclaw crayfish (Cherax quadricarinatus) provides insights into its immune adaptation and hypoxia tolerance.</title>
        <authorList>
            <person name="Liu Z."/>
            <person name="Zheng J."/>
            <person name="Li H."/>
            <person name="Fang K."/>
            <person name="Wang S."/>
            <person name="He J."/>
            <person name="Zhou D."/>
            <person name="Weng S."/>
            <person name="Chi M."/>
            <person name="Gu Z."/>
            <person name="He J."/>
            <person name="Li F."/>
            <person name="Wang M."/>
        </authorList>
    </citation>
    <scope>NUCLEOTIDE SEQUENCE [LARGE SCALE GENOMIC DNA]</scope>
    <source>
        <strain evidence="1">ZL_2023a</strain>
    </source>
</reference>
<dbReference type="AlphaFoldDB" id="A0AAW0XBF5"/>
<protein>
    <submittedName>
        <fullName evidence="1">Uncharacterized protein</fullName>
    </submittedName>
</protein>
<dbReference type="EMBL" id="JARKIK010000033">
    <property type="protein sequence ID" value="KAK8740390.1"/>
    <property type="molecule type" value="Genomic_DNA"/>
</dbReference>
<name>A0AAW0XBF5_CHEQU</name>
<evidence type="ECO:0000313" key="1">
    <source>
        <dbReference type="EMBL" id="KAK8740390.1"/>
    </source>
</evidence>
<comment type="caution">
    <text evidence="1">The sequence shown here is derived from an EMBL/GenBank/DDBJ whole genome shotgun (WGS) entry which is preliminary data.</text>
</comment>
<accession>A0AAW0XBF5</accession>
<organism evidence="1 2">
    <name type="scientific">Cherax quadricarinatus</name>
    <name type="common">Australian red claw crayfish</name>
    <dbReference type="NCBI Taxonomy" id="27406"/>
    <lineage>
        <taxon>Eukaryota</taxon>
        <taxon>Metazoa</taxon>
        <taxon>Ecdysozoa</taxon>
        <taxon>Arthropoda</taxon>
        <taxon>Crustacea</taxon>
        <taxon>Multicrustacea</taxon>
        <taxon>Malacostraca</taxon>
        <taxon>Eumalacostraca</taxon>
        <taxon>Eucarida</taxon>
        <taxon>Decapoda</taxon>
        <taxon>Pleocyemata</taxon>
        <taxon>Astacidea</taxon>
        <taxon>Parastacoidea</taxon>
        <taxon>Parastacidae</taxon>
        <taxon>Cherax</taxon>
    </lineage>
</organism>
<keyword evidence="2" id="KW-1185">Reference proteome</keyword>